<evidence type="ECO:0000256" key="2">
    <source>
        <dbReference type="PROSITE-ProRule" id="PRU00703"/>
    </source>
</evidence>
<dbReference type="Gene3D" id="3.10.580.10">
    <property type="entry name" value="CBS-domain"/>
    <property type="match status" value="1"/>
</dbReference>
<evidence type="ECO:0000256" key="1">
    <source>
        <dbReference type="ARBA" id="ARBA00023122"/>
    </source>
</evidence>
<dbReference type="EMBL" id="BMGA01000004">
    <property type="protein sequence ID" value="GGA78865.1"/>
    <property type="molecule type" value="Genomic_DNA"/>
</dbReference>
<organism evidence="4 5">
    <name type="scientific">Flavobacterium palustre</name>
    <dbReference type="NCBI Taxonomy" id="1476463"/>
    <lineage>
        <taxon>Bacteria</taxon>
        <taxon>Pseudomonadati</taxon>
        <taxon>Bacteroidota</taxon>
        <taxon>Flavobacteriia</taxon>
        <taxon>Flavobacteriales</taxon>
        <taxon>Flavobacteriaceae</taxon>
        <taxon>Flavobacterium</taxon>
    </lineage>
</organism>
<dbReference type="SMART" id="SM00116">
    <property type="entry name" value="CBS"/>
    <property type="match status" value="2"/>
</dbReference>
<proteinExistence type="predicted"/>
<dbReference type="Proteomes" id="UP000658793">
    <property type="component" value="Unassembled WGS sequence"/>
</dbReference>
<gene>
    <name evidence="4" type="ORF">GCM10008015_19510</name>
</gene>
<dbReference type="PROSITE" id="PS51371">
    <property type="entry name" value="CBS"/>
    <property type="match status" value="2"/>
</dbReference>
<evidence type="ECO:0000313" key="4">
    <source>
        <dbReference type="EMBL" id="GGA78865.1"/>
    </source>
</evidence>
<dbReference type="InterPro" id="IPR051257">
    <property type="entry name" value="Diverse_CBS-Domain"/>
</dbReference>
<dbReference type="Pfam" id="PF00571">
    <property type="entry name" value="CBS"/>
    <property type="match status" value="2"/>
</dbReference>
<name>A0ABQ1HIA4_9FLAO</name>
<dbReference type="InterPro" id="IPR046342">
    <property type="entry name" value="CBS_dom_sf"/>
</dbReference>
<feature type="domain" description="CBS" evidence="3">
    <location>
        <begin position="75"/>
        <end position="130"/>
    </location>
</feature>
<dbReference type="CDD" id="cd04623">
    <property type="entry name" value="CBS_pair_bac_euk"/>
    <property type="match status" value="1"/>
</dbReference>
<evidence type="ECO:0000313" key="5">
    <source>
        <dbReference type="Proteomes" id="UP000658793"/>
    </source>
</evidence>
<dbReference type="PANTHER" id="PTHR43080:SF2">
    <property type="entry name" value="CBS DOMAIN-CONTAINING PROTEIN"/>
    <property type="match status" value="1"/>
</dbReference>
<keyword evidence="1 2" id="KW-0129">CBS domain</keyword>
<feature type="domain" description="CBS" evidence="3">
    <location>
        <begin position="8"/>
        <end position="66"/>
    </location>
</feature>
<dbReference type="InterPro" id="IPR044725">
    <property type="entry name" value="CBSX3_CBS_dom"/>
</dbReference>
<dbReference type="SUPFAM" id="SSF54631">
    <property type="entry name" value="CBS-domain pair"/>
    <property type="match status" value="1"/>
</dbReference>
<sequence>MTVNQILSTKGDTVYSIVSTISVYDAVKIMGEKNIGAILVIEDDLLKGILSERDYARKIVLKGKSSKSTLVQEIMVSKVITVKPTDDLDYCMELMSSNKIRHLPVVDDNRVIGLISIGDVVKVIIEKQKETIHLLDSYINGSQV</sequence>
<dbReference type="RefSeq" id="WP_188494124.1">
    <property type="nucleotide sequence ID" value="NZ_BMGA01000004.1"/>
</dbReference>
<reference evidence="5" key="1">
    <citation type="journal article" date="2019" name="Int. J. Syst. Evol. Microbiol.">
        <title>The Global Catalogue of Microorganisms (GCM) 10K type strain sequencing project: providing services to taxonomists for standard genome sequencing and annotation.</title>
        <authorList>
            <consortium name="The Broad Institute Genomics Platform"/>
            <consortium name="The Broad Institute Genome Sequencing Center for Infectious Disease"/>
            <person name="Wu L."/>
            <person name="Ma J."/>
        </authorList>
    </citation>
    <scope>NUCLEOTIDE SEQUENCE [LARGE SCALE GENOMIC DNA]</scope>
    <source>
        <strain evidence="5">CGMCC 1.12811</strain>
    </source>
</reference>
<dbReference type="InterPro" id="IPR000644">
    <property type="entry name" value="CBS_dom"/>
</dbReference>
<keyword evidence="5" id="KW-1185">Reference proteome</keyword>
<comment type="caution">
    <text evidence="4">The sequence shown here is derived from an EMBL/GenBank/DDBJ whole genome shotgun (WGS) entry which is preliminary data.</text>
</comment>
<accession>A0ABQ1HIA4</accession>
<protein>
    <submittedName>
        <fullName evidence="4">Inosine-5-monophosphate dehydrogenase</fullName>
    </submittedName>
</protein>
<dbReference type="PANTHER" id="PTHR43080">
    <property type="entry name" value="CBS DOMAIN-CONTAINING PROTEIN CBSX3, MITOCHONDRIAL"/>
    <property type="match status" value="1"/>
</dbReference>
<evidence type="ECO:0000259" key="3">
    <source>
        <dbReference type="PROSITE" id="PS51371"/>
    </source>
</evidence>